<dbReference type="AlphaFoldDB" id="A0A6A6C4G0"/>
<protein>
    <submittedName>
        <fullName evidence="2">Uncharacterized protein</fullName>
    </submittedName>
</protein>
<proteinExistence type="predicted"/>
<dbReference type="RefSeq" id="XP_033662893.1">
    <property type="nucleotide sequence ID" value="XM_033813994.1"/>
</dbReference>
<gene>
    <name evidence="2" type="ORF">M409DRAFT_58761</name>
</gene>
<organism evidence="2 3">
    <name type="scientific">Zasmidium cellare ATCC 36951</name>
    <dbReference type="NCBI Taxonomy" id="1080233"/>
    <lineage>
        <taxon>Eukaryota</taxon>
        <taxon>Fungi</taxon>
        <taxon>Dikarya</taxon>
        <taxon>Ascomycota</taxon>
        <taxon>Pezizomycotina</taxon>
        <taxon>Dothideomycetes</taxon>
        <taxon>Dothideomycetidae</taxon>
        <taxon>Mycosphaerellales</taxon>
        <taxon>Mycosphaerellaceae</taxon>
        <taxon>Zasmidium</taxon>
    </lineage>
</organism>
<evidence type="ECO:0000313" key="3">
    <source>
        <dbReference type="Proteomes" id="UP000799537"/>
    </source>
</evidence>
<feature type="compositionally biased region" description="Polar residues" evidence="1">
    <location>
        <begin position="50"/>
        <end position="65"/>
    </location>
</feature>
<name>A0A6A6C4G0_ZASCE</name>
<sequence>MPCDTTGHSHLWPQSGPLAIKRCERYCGYCVHPRQYASTTTLRTHVISHHTVNSGSHPNVTSVSASRKPRASNFQGEPAGPDPQPPADAAQSAGPTNALVSSGRAWLVIQDVHSQLHLPVPDGLLNPIVTFLNGCGDIIWPRIAASRHHLTKDSLFLQRGYWTGRDSANTMSGPVWLTDGFMTPEVRRQWEQSNNRTEPPPDANVINSALGRLIKVYVFAMLQYSVVNPSGFLTAAGLQSTDLLGPILEVDQDEVRQGPIGAAMAVDRSGDGKTVEETVLQYREETGNRGGLP</sequence>
<reference evidence="2" key="1">
    <citation type="journal article" date="2020" name="Stud. Mycol.">
        <title>101 Dothideomycetes genomes: a test case for predicting lifestyles and emergence of pathogens.</title>
        <authorList>
            <person name="Haridas S."/>
            <person name="Albert R."/>
            <person name="Binder M."/>
            <person name="Bloem J."/>
            <person name="Labutti K."/>
            <person name="Salamov A."/>
            <person name="Andreopoulos B."/>
            <person name="Baker S."/>
            <person name="Barry K."/>
            <person name="Bills G."/>
            <person name="Bluhm B."/>
            <person name="Cannon C."/>
            <person name="Castanera R."/>
            <person name="Culley D."/>
            <person name="Daum C."/>
            <person name="Ezra D."/>
            <person name="Gonzalez J."/>
            <person name="Henrissat B."/>
            <person name="Kuo A."/>
            <person name="Liang C."/>
            <person name="Lipzen A."/>
            <person name="Lutzoni F."/>
            <person name="Magnuson J."/>
            <person name="Mondo S."/>
            <person name="Nolan M."/>
            <person name="Ohm R."/>
            <person name="Pangilinan J."/>
            <person name="Park H.-J."/>
            <person name="Ramirez L."/>
            <person name="Alfaro M."/>
            <person name="Sun H."/>
            <person name="Tritt A."/>
            <person name="Yoshinaga Y."/>
            <person name="Zwiers L.-H."/>
            <person name="Turgeon B."/>
            <person name="Goodwin S."/>
            <person name="Spatafora J."/>
            <person name="Crous P."/>
            <person name="Grigoriev I."/>
        </authorList>
    </citation>
    <scope>NUCLEOTIDE SEQUENCE</scope>
    <source>
        <strain evidence="2">ATCC 36951</strain>
    </source>
</reference>
<dbReference type="OrthoDB" id="3945738at2759"/>
<feature type="region of interest" description="Disordered" evidence="1">
    <location>
        <begin position="50"/>
        <end position="96"/>
    </location>
</feature>
<dbReference type="Proteomes" id="UP000799537">
    <property type="component" value="Unassembled WGS sequence"/>
</dbReference>
<keyword evidence="3" id="KW-1185">Reference proteome</keyword>
<evidence type="ECO:0000256" key="1">
    <source>
        <dbReference type="SAM" id="MobiDB-lite"/>
    </source>
</evidence>
<dbReference type="GeneID" id="54567266"/>
<dbReference type="EMBL" id="ML993616">
    <property type="protein sequence ID" value="KAF2162004.1"/>
    <property type="molecule type" value="Genomic_DNA"/>
</dbReference>
<accession>A0A6A6C4G0</accession>
<evidence type="ECO:0000313" key="2">
    <source>
        <dbReference type="EMBL" id="KAF2162004.1"/>
    </source>
</evidence>